<evidence type="ECO:0000256" key="3">
    <source>
        <dbReference type="ARBA" id="ARBA00010345"/>
    </source>
</evidence>
<protein>
    <recommendedName>
        <fullName evidence="4 11">Protein PBN1</fullName>
    </recommendedName>
</protein>
<evidence type="ECO:0000256" key="11">
    <source>
        <dbReference type="RuleBase" id="RU366056"/>
    </source>
</evidence>
<dbReference type="EMBL" id="KN847341">
    <property type="protein sequence ID" value="KIW38248.1"/>
    <property type="molecule type" value="Genomic_DNA"/>
</dbReference>
<evidence type="ECO:0000313" key="13">
    <source>
        <dbReference type="Proteomes" id="UP000053342"/>
    </source>
</evidence>
<dbReference type="PANTHER" id="PTHR28533">
    <property type="entry name" value="PROTEIN PBN1"/>
    <property type="match status" value="1"/>
</dbReference>
<accession>A0A0D2D4U3</accession>
<evidence type="ECO:0000256" key="10">
    <source>
        <dbReference type="ARBA" id="ARBA00023180"/>
    </source>
</evidence>
<evidence type="ECO:0000256" key="6">
    <source>
        <dbReference type="ARBA" id="ARBA00022692"/>
    </source>
</evidence>
<dbReference type="STRING" id="215243.A0A0D2D4U3"/>
<dbReference type="SMART" id="SM00780">
    <property type="entry name" value="PIG-X"/>
    <property type="match status" value="1"/>
</dbReference>
<organism evidence="12 13">
    <name type="scientific">Exophiala oligosperma</name>
    <dbReference type="NCBI Taxonomy" id="215243"/>
    <lineage>
        <taxon>Eukaryota</taxon>
        <taxon>Fungi</taxon>
        <taxon>Dikarya</taxon>
        <taxon>Ascomycota</taxon>
        <taxon>Pezizomycotina</taxon>
        <taxon>Eurotiomycetes</taxon>
        <taxon>Chaetothyriomycetidae</taxon>
        <taxon>Chaetothyriales</taxon>
        <taxon>Herpotrichiellaceae</taxon>
        <taxon>Exophiala</taxon>
    </lineage>
</organism>
<dbReference type="GO" id="GO:1990529">
    <property type="term" value="C:glycosylphosphatidylinositol-mannosyltransferase I complex"/>
    <property type="evidence" value="ECO:0007669"/>
    <property type="project" value="TreeGrafter"/>
</dbReference>
<evidence type="ECO:0000256" key="5">
    <source>
        <dbReference type="ARBA" id="ARBA00022502"/>
    </source>
</evidence>
<dbReference type="AlphaFoldDB" id="A0A0D2D4U3"/>
<keyword evidence="8" id="KW-1133">Transmembrane helix</keyword>
<dbReference type="GeneID" id="27361305"/>
<gene>
    <name evidence="12" type="ORF">PV06_09231</name>
</gene>
<name>A0A0D2D4U3_9EURO</name>
<dbReference type="UniPathway" id="UPA00196"/>
<evidence type="ECO:0000256" key="4">
    <source>
        <dbReference type="ARBA" id="ARBA00020410"/>
    </source>
</evidence>
<dbReference type="Pfam" id="PF08320">
    <property type="entry name" value="PIG-X"/>
    <property type="match status" value="1"/>
</dbReference>
<dbReference type="GO" id="GO:0000030">
    <property type="term" value="F:mannosyltransferase activity"/>
    <property type="evidence" value="ECO:0007669"/>
    <property type="project" value="TreeGrafter"/>
</dbReference>
<reference evidence="12 13" key="1">
    <citation type="submission" date="2015-01" db="EMBL/GenBank/DDBJ databases">
        <title>The Genome Sequence of Exophiala oligosperma CBS72588.</title>
        <authorList>
            <consortium name="The Broad Institute Genomics Platform"/>
            <person name="Cuomo C."/>
            <person name="de Hoog S."/>
            <person name="Gorbushina A."/>
            <person name="Stielow B."/>
            <person name="Teixiera M."/>
            <person name="Abouelleil A."/>
            <person name="Chapman S.B."/>
            <person name="Priest M."/>
            <person name="Young S.K."/>
            <person name="Wortman J."/>
            <person name="Nusbaum C."/>
            <person name="Birren B."/>
        </authorList>
    </citation>
    <scope>NUCLEOTIDE SEQUENCE [LARGE SCALE GENOMIC DNA]</scope>
    <source>
        <strain evidence="12 13">CBS 72588</strain>
    </source>
</reference>
<evidence type="ECO:0000256" key="8">
    <source>
        <dbReference type="ARBA" id="ARBA00022989"/>
    </source>
</evidence>
<keyword evidence="9" id="KW-0472">Membrane</keyword>
<dbReference type="HOGENOM" id="CLU_030047_0_0_1"/>
<evidence type="ECO:0000256" key="7">
    <source>
        <dbReference type="ARBA" id="ARBA00022824"/>
    </source>
</evidence>
<keyword evidence="10" id="KW-0325">Glycoprotein</keyword>
<evidence type="ECO:0000313" key="12">
    <source>
        <dbReference type="EMBL" id="KIW38248.1"/>
    </source>
</evidence>
<dbReference type="Proteomes" id="UP000053342">
    <property type="component" value="Unassembled WGS sequence"/>
</dbReference>
<dbReference type="PANTHER" id="PTHR28533:SF1">
    <property type="entry name" value="PROTEIN PBN1"/>
    <property type="match status" value="1"/>
</dbReference>
<comment type="pathway">
    <text evidence="2 11">Glycolipid biosynthesis; glycosylphosphatidylinositol-anchor biosynthesis.</text>
</comment>
<dbReference type="VEuPathDB" id="FungiDB:PV06_09231"/>
<comment type="subcellular location">
    <subcellularLocation>
        <location evidence="11">Endoplasmic reticulum membrane</location>
        <topology evidence="11">Single-pass membrane protein</topology>
    </subcellularLocation>
    <subcellularLocation>
        <location evidence="1">Endoplasmic reticulum membrane</location>
        <topology evidence="1">Single-pass type III membrane protein</topology>
    </subcellularLocation>
</comment>
<dbReference type="RefSeq" id="XP_016258464.1">
    <property type="nucleotide sequence ID" value="XM_016410657.1"/>
</dbReference>
<dbReference type="InterPro" id="IPR042322">
    <property type="entry name" value="Pbn1"/>
</dbReference>
<keyword evidence="13" id="KW-1185">Reference proteome</keyword>
<keyword evidence="5 11" id="KW-0337">GPI-anchor biosynthesis</keyword>
<comment type="similarity">
    <text evidence="3 11">Belongs to the PIGX family.</text>
</comment>
<keyword evidence="7 11" id="KW-0256">Endoplasmic reticulum</keyword>
<evidence type="ECO:0000256" key="1">
    <source>
        <dbReference type="ARBA" id="ARBA00004643"/>
    </source>
</evidence>
<dbReference type="OrthoDB" id="5546453at2759"/>
<dbReference type="InterPro" id="IPR013233">
    <property type="entry name" value="PIG-X/PBN1"/>
</dbReference>
<dbReference type="GO" id="GO:0006506">
    <property type="term" value="P:GPI anchor biosynthetic process"/>
    <property type="evidence" value="ECO:0007669"/>
    <property type="project" value="UniProtKB-UniPathway"/>
</dbReference>
<proteinExistence type="inferred from homology"/>
<evidence type="ECO:0000256" key="9">
    <source>
        <dbReference type="ARBA" id="ARBA00023136"/>
    </source>
</evidence>
<dbReference type="GO" id="GO:0005789">
    <property type="term" value="C:endoplasmic reticulum membrane"/>
    <property type="evidence" value="ECO:0007669"/>
    <property type="project" value="UniProtKB-SubCell"/>
</dbReference>
<evidence type="ECO:0000256" key="2">
    <source>
        <dbReference type="ARBA" id="ARBA00004687"/>
    </source>
</evidence>
<keyword evidence="6" id="KW-0812">Transmembrane</keyword>
<comment type="function">
    <text evidence="11">Required for proper folding and/or the stability of a subset of proteins in the endoplasmic reticulum. Component of glycosylphosphatidylinositol-mannosyltransferase 1 which transfers the first of the 4 mannoses in the GPI-anchor precursors during GPI-anchor biosynthesis. Probably acts by stabilizing the mannosyltransferase GPI14.</text>
</comment>
<sequence>MRRRATFITHPSRAVNPADIQVSENQLLLGGLKAAREERLTLGLNELPEEVVEVLREAHELHIRWTGEHIYHTTPPFLSRTSPGIHVQYTPLKEDQPDHLCSLLHKVFGDELRCASAKETFISPPLISERFAQTASSQYYSLLPNVRHLANYLQRTICTPSDVSCIHTASLLNLADAVDFDYDSISHALILTVLWSKQPEVIFDPIGEFTTFDAWNLDIQSSPNDKVEVGILSPSPATEPSDLQLSGFLTVVGTDDHPKATLFSFPSRHHSLDLAQRRDQQYTVSFDQPTGLHPILKISFPYARALVEPQSKPPGSVCALQTYLTLPSHLFADKYAFLSNDPLFQKSHNLGQLHSIAGETDLEAPDYVVDKWGSNMLLDILTPDVDEAEEGGGARNSSPGQWNVTIPLHLRYLEPTPGGQSQVEIPWPIVFWACTAEDGTKFPVNPFDRIHLGYDGLFGPRTMFYHLDPAAPEVGPDGGRLIERISVPVLDTETATSKIIESVTLATIALGFVWVLLKLRIPQLLSSRSQSEKPAIKKRQ</sequence>